<keyword evidence="6" id="KW-1185">Reference proteome</keyword>
<reference evidence="5 6" key="1">
    <citation type="journal article" date="2009" name="Stand. Genomic Sci.">
        <title>Complete genome sequence of Pirellula staleyi type strain (ATCC 27377).</title>
        <authorList>
            <person name="Clum A."/>
            <person name="Tindall B.J."/>
            <person name="Sikorski J."/>
            <person name="Ivanova N."/>
            <person name="Mavrommatis K."/>
            <person name="Lucas S."/>
            <person name="Glavina del Rio T."/>
            <person name="Nolan M."/>
            <person name="Chen F."/>
            <person name="Tice H."/>
            <person name="Pitluck S."/>
            <person name="Cheng J.F."/>
            <person name="Chertkov O."/>
            <person name="Brettin T."/>
            <person name="Han C."/>
            <person name="Detter J.C."/>
            <person name="Kuske C."/>
            <person name="Bruce D."/>
            <person name="Goodwin L."/>
            <person name="Ovchinikova G."/>
            <person name="Pati A."/>
            <person name="Mikhailova N."/>
            <person name="Chen A."/>
            <person name="Palaniappan K."/>
            <person name="Land M."/>
            <person name="Hauser L."/>
            <person name="Chang Y.J."/>
            <person name="Jeffries C.D."/>
            <person name="Chain P."/>
            <person name="Rohde M."/>
            <person name="Goker M."/>
            <person name="Bristow J."/>
            <person name="Eisen J.A."/>
            <person name="Markowitz V."/>
            <person name="Hugenholtz P."/>
            <person name="Kyrpides N.C."/>
            <person name="Klenk H.P."/>
            <person name="Lapidus A."/>
        </authorList>
    </citation>
    <scope>NUCLEOTIDE SEQUENCE [LARGE SCALE GENOMIC DNA]</scope>
    <source>
        <strain evidence="6">ATCC 27377 / DSM 6068 / ICPB 4128</strain>
    </source>
</reference>
<feature type="modified residue" description="N6-(pyridoxal phosphate)lysine" evidence="3">
    <location>
        <position position="222"/>
    </location>
</feature>
<dbReference type="HOGENOM" id="CLU_018986_2_0_0"/>
<keyword evidence="2 3" id="KW-0663">Pyridoxal phosphate</keyword>
<dbReference type="InterPro" id="IPR015424">
    <property type="entry name" value="PyrdxlP-dep_Trfase"/>
</dbReference>
<dbReference type="AlphaFoldDB" id="D2R8D9"/>
<dbReference type="PANTHER" id="PTHR11808">
    <property type="entry name" value="TRANS-SULFURATION ENZYME FAMILY MEMBER"/>
    <property type="match status" value="1"/>
</dbReference>
<evidence type="ECO:0000256" key="1">
    <source>
        <dbReference type="ARBA" id="ARBA00001933"/>
    </source>
</evidence>
<sequence>MGVRLASDFCLVPEVVARMNPDDYCPETPSLAAPKSKPHSPPIYLASVWEMESPAEADQILGGTQPGYVYQRDGHPNADMLAEKLRLIHACEQVAITSSGMSAISAPLLAHVGAGDHVVVGSRVYGKTLVLLQQEMSRLAIDVTVVDTSDLAATASALTPKTKMLVCETLANPRLQVADIRQLANLAHERGALLLVDNTFASPLVCQPMLLGADLVMESLTKMLSGHSDVILGMIGGTRAAMARVVKVMSAWGMSSSPFDCWLSLRGLATAHLRIERACENALAVAQFLAAHPAVDLVDYPGLVSHPDHRLSLAQFREGRFGSMVALRLRGGRAAADALIACDSGIPFCPSLGELNTTLSHPETTSHRGMSIEAREALGITGGTIRLSVGTESKETILARLEQGLAAAS</sequence>
<dbReference type="GO" id="GO:0016846">
    <property type="term" value="F:carbon-sulfur lyase activity"/>
    <property type="evidence" value="ECO:0007669"/>
    <property type="project" value="TreeGrafter"/>
</dbReference>
<evidence type="ECO:0000313" key="5">
    <source>
        <dbReference type="EMBL" id="ADB15756.1"/>
    </source>
</evidence>
<dbReference type="GO" id="GO:0005737">
    <property type="term" value="C:cytoplasm"/>
    <property type="evidence" value="ECO:0007669"/>
    <property type="project" value="TreeGrafter"/>
</dbReference>
<evidence type="ECO:0000256" key="2">
    <source>
        <dbReference type="ARBA" id="ARBA00022898"/>
    </source>
</evidence>
<gene>
    <name evidence="5" type="ordered locus">Psta_1073</name>
</gene>
<dbReference type="eggNOG" id="COG0626">
    <property type="taxonomic scope" value="Bacteria"/>
</dbReference>
<dbReference type="STRING" id="530564.Psta_1073"/>
<keyword evidence="5" id="KW-0808">Transferase</keyword>
<dbReference type="Pfam" id="PF01053">
    <property type="entry name" value="Cys_Met_Meta_PP"/>
    <property type="match status" value="1"/>
</dbReference>
<name>D2R8D9_PIRSD</name>
<dbReference type="InterPro" id="IPR015422">
    <property type="entry name" value="PyrdxlP-dep_Trfase_small"/>
</dbReference>
<dbReference type="InterPro" id="IPR000277">
    <property type="entry name" value="Cys/Met-Metab_PyrdxlP-dep_enz"/>
</dbReference>
<dbReference type="KEGG" id="psl:Psta_1073"/>
<accession>D2R8D9</accession>
<evidence type="ECO:0000313" key="6">
    <source>
        <dbReference type="Proteomes" id="UP000001887"/>
    </source>
</evidence>
<proteinExistence type="inferred from homology"/>
<protein>
    <submittedName>
        <fullName evidence="5">Cystathionine gamma-synthase</fullName>
        <ecNumber evidence="5">2.5.1.48</ecNumber>
    </submittedName>
</protein>
<organism evidence="5 6">
    <name type="scientific">Pirellula staleyi (strain ATCC 27377 / DSM 6068 / ICPB 4128)</name>
    <name type="common">Pirella staleyi</name>
    <dbReference type="NCBI Taxonomy" id="530564"/>
    <lineage>
        <taxon>Bacteria</taxon>
        <taxon>Pseudomonadati</taxon>
        <taxon>Planctomycetota</taxon>
        <taxon>Planctomycetia</taxon>
        <taxon>Pirellulales</taxon>
        <taxon>Pirellulaceae</taxon>
        <taxon>Pirellula</taxon>
    </lineage>
</organism>
<dbReference type="EMBL" id="CP001848">
    <property type="protein sequence ID" value="ADB15756.1"/>
    <property type="molecule type" value="Genomic_DNA"/>
</dbReference>
<dbReference type="GO" id="GO:0003962">
    <property type="term" value="F:cystathionine gamma-synthase activity"/>
    <property type="evidence" value="ECO:0007669"/>
    <property type="project" value="UniProtKB-EC"/>
</dbReference>
<dbReference type="InterPro" id="IPR015421">
    <property type="entry name" value="PyrdxlP-dep_Trfase_major"/>
</dbReference>
<dbReference type="Gene3D" id="3.90.1150.10">
    <property type="entry name" value="Aspartate Aminotransferase, domain 1"/>
    <property type="match status" value="1"/>
</dbReference>
<dbReference type="Proteomes" id="UP000001887">
    <property type="component" value="Chromosome"/>
</dbReference>
<comment type="similarity">
    <text evidence="4">Belongs to the trans-sulfuration enzymes family.</text>
</comment>
<dbReference type="PIRSF" id="PIRSF001434">
    <property type="entry name" value="CGS"/>
    <property type="match status" value="1"/>
</dbReference>
<dbReference type="FunFam" id="3.40.640.10:FF:000046">
    <property type="entry name" value="Cystathionine gamma-lyase"/>
    <property type="match status" value="1"/>
</dbReference>
<dbReference type="EC" id="2.5.1.48" evidence="5"/>
<dbReference type="GO" id="GO:0030170">
    <property type="term" value="F:pyridoxal phosphate binding"/>
    <property type="evidence" value="ECO:0007669"/>
    <property type="project" value="InterPro"/>
</dbReference>
<comment type="cofactor">
    <cofactor evidence="1 4">
        <name>pyridoxal 5'-phosphate</name>
        <dbReference type="ChEBI" id="CHEBI:597326"/>
    </cofactor>
</comment>
<dbReference type="Gene3D" id="3.40.640.10">
    <property type="entry name" value="Type I PLP-dependent aspartate aminotransferase-like (Major domain)"/>
    <property type="match status" value="1"/>
</dbReference>
<dbReference type="GO" id="GO:0019346">
    <property type="term" value="P:transsulfuration"/>
    <property type="evidence" value="ECO:0007669"/>
    <property type="project" value="InterPro"/>
</dbReference>
<evidence type="ECO:0000256" key="3">
    <source>
        <dbReference type="PIRSR" id="PIRSR001434-2"/>
    </source>
</evidence>
<evidence type="ECO:0000256" key="4">
    <source>
        <dbReference type="RuleBase" id="RU362118"/>
    </source>
</evidence>
<dbReference type="SUPFAM" id="SSF53383">
    <property type="entry name" value="PLP-dependent transferases"/>
    <property type="match status" value="1"/>
</dbReference>